<evidence type="ECO:0000313" key="1">
    <source>
        <dbReference type="EMBL" id="TCD15137.1"/>
    </source>
</evidence>
<sequence length="154" mass="16569">MIRMLAGPAIGFLIAFAAVSAWQTTMPVTVLMRPHAWSLAGGAATATVAGYKLRDCSVVADSFVGFARTGGVWQEDVPFDFPGDRSPNSSKPSALQKQSFGKWRWNLAAYPGATYVKMTMQHLCGDDVRLSVFGPWELPKPGSLTPNHTGLPAK</sequence>
<dbReference type="EMBL" id="SJST01000002">
    <property type="protein sequence ID" value="TCD15137.1"/>
    <property type="molecule type" value="Genomic_DNA"/>
</dbReference>
<keyword evidence="2" id="KW-1185">Reference proteome</keyword>
<name>A0A4V2MNX2_9HYPH</name>
<accession>A0A4V2MNX2</accession>
<dbReference type="RefSeq" id="WP_131566817.1">
    <property type="nucleotide sequence ID" value="NZ_JAINFK010000004.1"/>
</dbReference>
<protein>
    <submittedName>
        <fullName evidence="1">Uncharacterized protein</fullName>
    </submittedName>
</protein>
<proteinExistence type="predicted"/>
<dbReference type="Proteomes" id="UP000291301">
    <property type="component" value="Unassembled WGS sequence"/>
</dbReference>
<evidence type="ECO:0000313" key="2">
    <source>
        <dbReference type="Proteomes" id="UP000291301"/>
    </source>
</evidence>
<comment type="caution">
    <text evidence="1">The sequence shown here is derived from an EMBL/GenBank/DDBJ whole genome shotgun (WGS) entry which is preliminary data.</text>
</comment>
<organism evidence="1 2">
    <name type="scientific">Oricola cellulosilytica</name>
    <dbReference type="NCBI Taxonomy" id="1429082"/>
    <lineage>
        <taxon>Bacteria</taxon>
        <taxon>Pseudomonadati</taxon>
        <taxon>Pseudomonadota</taxon>
        <taxon>Alphaproteobacteria</taxon>
        <taxon>Hyphomicrobiales</taxon>
        <taxon>Ahrensiaceae</taxon>
        <taxon>Oricola</taxon>
    </lineage>
</organism>
<dbReference type="OrthoDB" id="9926282at2"/>
<gene>
    <name evidence="1" type="ORF">E0D97_06200</name>
</gene>
<dbReference type="AlphaFoldDB" id="A0A4V2MNX2"/>
<reference evidence="1 2" key="1">
    <citation type="journal article" date="2015" name="Antonie Van Leeuwenhoek">
        <title>Oricola cellulosilytica gen. nov., sp. nov., a cellulose-degrading bacterium of the family Phyllobacteriaceae isolated from surface seashore water, and emended descriptions of Mesorhizobium loti and Phyllobacterium myrsinacearum.</title>
        <authorList>
            <person name="Hameed A."/>
            <person name="Shahina M."/>
            <person name="Lai W.A."/>
            <person name="Lin S.Y."/>
            <person name="Young L.S."/>
            <person name="Liu Y.C."/>
            <person name="Hsu Y.H."/>
            <person name="Young C.C."/>
        </authorList>
    </citation>
    <scope>NUCLEOTIDE SEQUENCE [LARGE SCALE GENOMIC DNA]</scope>
    <source>
        <strain evidence="1 2">KCTC 52183</strain>
    </source>
</reference>